<feature type="region of interest" description="Disordered" evidence="1">
    <location>
        <begin position="186"/>
        <end position="205"/>
    </location>
</feature>
<comment type="caution">
    <text evidence="2">The sequence shown here is derived from an EMBL/GenBank/DDBJ whole genome shotgun (WGS) entry which is preliminary data.</text>
</comment>
<protein>
    <submittedName>
        <fullName evidence="2">Uncharacterized protein</fullName>
    </submittedName>
</protein>
<evidence type="ECO:0000313" key="3">
    <source>
        <dbReference type="Proteomes" id="UP000688137"/>
    </source>
</evidence>
<accession>A0A8S1JSU1</accession>
<sequence length="343" mass="40531">MQTIQLKNLLKDHKELKKQFTLKRKFDITSVPILVRNKSCECLECGGQIIKQIEEHKINNKVSPKYITKFIAQHEKCQSFNFQSHKVQTTQNMVFLDIAPKRIQQTFNNSNEQPLISPTLEQPKRDMRKLSRLIEKYDITKNEIVQQQYCKTLPDVVYKNKNLCQYLQRQKTQHYSYIKILPIGDEEQQNSGTNSNHLKNSSQRTPIRNQVYKELNESTILRQLQTPILQKSKFQNYPIIDFADGIRKAMEKIKEMDEYSNNSKIVSTQFNEDTKNKKRGSILLKSMLDCTKLLEKNQKTLKQLDVFVRTKSLNRKLSKYEKNYSPSKNYSLSKVYLPKIIRR</sequence>
<organism evidence="2 3">
    <name type="scientific">Paramecium primaurelia</name>
    <dbReference type="NCBI Taxonomy" id="5886"/>
    <lineage>
        <taxon>Eukaryota</taxon>
        <taxon>Sar</taxon>
        <taxon>Alveolata</taxon>
        <taxon>Ciliophora</taxon>
        <taxon>Intramacronucleata</taxon>
        <taxon>Oligohymenophorea</taxon>
        <taxon>Peniculida</taxon>
        <taxon>Parameciidae</taxon>
        <taxon>Paramecium</taxon>
    </lineage>
</organism>
<dbReference type="AlphaFoldDB" id="A0A8S1JSU1"/>
<evidence type="ECO:0000313" key="2">
    <source>
        <dbReference type="EMBL" id="CAD8043690.1"/>
    </source>
</evidence>
<proteinExistence type="predicted"/>
<dbReference type="Proteomes" id="UP000688137">
    <property type="component" value="Unassembled WGS sequence"/>
</dbReference>
<dbReference type="OMA" id="QQQYCKT"/>
<evidence type="ECO:0000256" key="1">
    <source>
        <dbReference type="SAM" id="MobiDB-lite"/>
    </source>
</evidence>
<feature type="compositionally biased region" description="Polar residues" evidence="1">
    <location>
        <begin position="189"/>
        <end position="205"/>
    </location>
</feature>
<gene>
    <name evidence="2" type="ORF">PPRIM_AZ9-3.1.T0050344</name>
</gene>
<keyword evidence="3" id="KW-1185">Reference proteome</keyword>
<dbReference type="EMBL" id="CAJJDM010000002">
    <property type="protein sequence ID" value="CAD8043690.1"/>
    <property type="molecule type" value="Genomic_DNA"/>
</dbReference>
<reference evidence="2" key="1">
    <citation type="submission" date="2021-01" db="EMBL/GenBank/DDBJ databases">
        <authorList>
            <consortium name="Genoscope - CEA"/>
            <person name="William W."/>
        </authorList>
    </citation>
    <scope>NUCLEOTIDE SEQUENCE</scope>
</reference>
<name>A0A8S1JSU1_PARPR</name>